<evidence type="ECO:0000313" key="2">
    <source>
        <dbReference type="Proteomes" id="UP001596310"/>
    </source>
</evidence>
<accession>A0ABW1ULB1</accession>
<keyword evidence="2" id="KW-1185">Reference proteome</keyword>
<comment type="caution">
    <text evidence="1">The sequence shown here is derived from an EMBL/GenBank/DDBJ whole genome shotgun (WGS) entry which is preliminary data.</text>
</comment>
<evidence type="ECO:0000313" key="1">
    <source>
        <dbReference type="EMBL" id="MFC6314735.1"/>
    </source>
</evidence>
<organism evidence="1 2">
    <name type="scientific">Lapidilactobacillus achengensis</name>
    <dbReference type="NCBI Taxonomy" id="2486000"/>
    <lineage>
        <taxon>Bacteria</taxon>
        <taxon>Bacillati</taxon>
        <taxon>Bacillota</taxon>
        <taxon>Bacilli</taxon>
        <taxon>Lactobacillales</taxon>
        <taxon>Lactobacillaceae</taxon>
        <taxon>Lapidilactobacillus</taxon>
    </lineage>
</organism>
<name>A0ABW1ULB1_9LACO</name>
<dbReference type="Proteomes" id="UP001596310">
    <property type="component" value="Unassembled WGS sequence"/>
</dbReference>
<dbReference type="EMBL" id="JBHSSM010000014">
    <property type="protein sequence ID" value="MFC6314735.1"/>
    <property type="molecule type" value="Genomic_DNA"/>
</dbReference>
<protein>
    <submittedName>
        <fullName evidence="1">Uncharacterized protein</fullName>
    </submittedName>
</protein>
<dbReference type="RefSeq" id="WP_125599460.1">
    <property type="nucleotide sequence ID" value="NZ_JBHSSM010000014.1"/>
</dbReference>
<gene>
    <name evidence="1" type="ORF">ACFQHW_04030</name>
</gene>
<proteinExistence type="predicted"/>
<reference evidence="2" key="1">
    <citation type="journal article" date="2019" name="Int. J. Syst. Evol. Microbiol.">
        <title>The Global Catalogue of Microorganisms (GCM) 10K type strain sequencing project: providing services to taxonomists for standard genome sequencing and annotation.</title>
        <authorList>
            <consortium name="The Broad Institute Genomics Platform"/>
            <consortium name="The Broad Institute Genome Sequencing Center for Infectious Disease"/>
            <person name="Wu L."/>
            <person name="Ma J."/>
        </authorList>
    </citation>
    <scope>NUCLEOTIDE SEQUENCE [LARGE SCALE GENOMIC DNA]</scope>
    <source>
        <strain evidence="2">CCM 8897</strain>
    </source>
</reference>
<sequence>MVYQANYSGVANLTLVTTNHGHQLRGSPSIDDSLPNGVSAQAPIKTLSGWSGAIRGEIAVKLTLAVYRLGQGSALRFSVHFRKAQSDAHSELTPNRAAQAAANLLLTSFKLSQPKLPRVILSQGVKFVGTMLQDQNGGIQNVTP</sequence>